<dbReference type="EMBL" id="JBHSZO010000019">
    <property type="protein sequence ID" value="MFC7219245.1"/>
    <property type="molecule type" value="Genomic_DNA"/>
</dbReference>
<proteinExistence type="predicted"/>
<evidence type="ECO:0000256" key="1">
    <source>
        <dbReference type="SAM" id="MobiDB-lite"/>
    </source>
</evidence>
<feature type="compositionally biased region" description="Low complexity" evidence="1">
    <location>
        <begin position="157"/>
        <end position="179"/>
    </location>
</feature>
<evidence type="ECO:0008006" key="4">
    <source>
        <dbReference type="Google" id="ProtNLM"/>
    </source>
</evidence>
<sequence length="317" mass="34304">MAADAFEAHFTRISNALFRDPRLSFKAKGIFGLISTHRDGHEVSVEALAECAPDGVKAVRSGLGELESLGYLQRRQGRREGQFTPVEYVITDMPHGLTITIPGPRESSRNPSSPPDAPNRHAAERHAVERDAVERHAADGPYKKTNSFREKTKGEKTSSSSGIAAESPPPAGVEAAAPPDDGDGEAEARPDVEQVCTALADAVEANGSLRPSVTGRWRTEARLMLDKDHRTLSQVLTAISWCQNDPFWRSNILSIPKLREKYDQLRLAALRQQQAPPGLGGGIRQPAPGRLLPGTDTTVAGWLDIAAKYAHAAEASR</sequence>
<keyword evidence="3" id="KW-1185">Reference proteome</keyword>
<name>A0ABW2GET2_9ACTN</name>
<protein>
    <recommendedName>
        <fullName evidence="4">Helix-turn-helix domain-containing protein</fullName>
    </recommendedName>
</protein>
<comment type="caution">
    <text evidence="2">The sequence shown here is derived from an EMBL/GenBank/DDBJ whole genome shotgun (WGS) entry which is preliminary data.</text>
</comment>
<feature type="compositionally biased region" description="Basic and acidic residues" evidence="1">
    <location>
        <begin position="118"/>
        <end position="156"/>
    </location>
</feature>
<evidence type="ECO:0000313" key="2">
    <source>
        <dbReference type="EMBL" id="MFC7219245.1"/>
    </source>
</evidence>
<gene>
    <name evidence="2" type="ORF">ACFQLX_13865</name>
</gene>
<reference evidence="3" key="1">
    <citation type="journal article" date="2019" name="Int. J. Syst. Evol. Microbiol.">
        <title>The Global Catalogue of Microorganisms (GCM) 10K type strain sequencing project: providing services to taxonomists for standard genome sequencing and annotation.</title>
        <authorList>
            <consortium name="The Broad Institute Genomics Platform"/>
            <consortium name="The Broad Institute Genome Sequencing Center for Infectious Disease"/>
            <person name="Wu L."/>
            <person name="Ma J."/>
        </authorList>
    </citation>
    <scope>NUCLEOTIDE SEQUENCE [LARGE SCALE GENOMIC DNA]</scope>
    <source>
        <strain evidence="3">CGMCC 1.13681</strain>
    </source>
</reference>
<dbReference type="RefSeq" id="WP_386414816.1">
    <property type="nucleotide sequence ID" value="NZ_JBHSZO010000019.1"/>
</dbReference>
<dbReference type="Proteomes" id="UP001596413">
    <property type="component" value="Unassembled WGS sequence"/>
</dbReference>
<feature type="compositionally biased region" description="Low complexity" evidence="1">
    <location>
        <begin position="102"/>
        <end position="111"/>
    </location>
</feature>
<organism evidence="2 3">
    <name type="scientific">Streptomyces polyrhachis</name>
    <dbReference type="NCBI Taxonomy" id="1282885"/>
    <lineage>
        <taxon>Bacteria</taxon>
        <taxon>Bacillati</taxon>
        <taxon>Actinomycetota</taxon>
        <taxon>Actinomycetes</taxon>
        <taxon>Kitasatosporales</taxon>
        <taxon>Streptomycetaceae</taxon>
        <taxon>Streptomyces</taxon>
    </lineage>
</organism>
<accession>A0ABW2GET2</accession>
<evidence type="ECO:0000313" key="3">
    <source>
        <dbReference type="Proteomes" id="UP001596413"/>
    </source>
</evidence>
<feature type="region of interest" description="Disordered" evidence="1">
    <location>
        <begin position="96"/>
        <end position="190"/>
    </location>
</feature>